<proteinExistence type="inferred from homology"/>
<comment type="similarity">
    <text evidence="1 3 4">Belongs to the ArsC family.</text>
</comment>
<dbReference type="STRING" id="1796497.GCE9029_02054"/>
<evidence type="ECO:0000256" key="4">
    <source>
        <dbReference type="RuleBase" id="RU362029"/>
    </source>
</evidence>
<dbReference type="Proteomes" id="UP000071641">
    <property type="component" value="Unassembled WGS sequence"/>
</dbReference>
<name>A0A128F2E1_9GAMM</name>
<evidence type="ECO:0000256" key="2">
    <source>
        <dbReference type="ARBA" id="ARBA00023002"/>
    </source>
</evidence>
<reference evidence="6" key="1">
    <citation type="submission" date="2016-02" db="EMBL/GenBank/DDBJ databases">
        <authorList>
            <person name="Rodrigo-Torres Lidia"/>
            <person name="Arahal R.David."/>
        </authorList>
    </citation>
    <scope>NUCLEOTIDE SEQUENCE [LARGE SCALE GENOMIC DNA]</scope>
    <source>
        <strain evidence="6">CECT 9029</strain>
    </source>
</reference>
<dbReference type="InterPro" id="IPR006659">
    <property type="entry name" value="Arsenate_reductase"/>
</dbReference>
<dbReference type="GO" id="GO:0008794">
    <property type="term" value="F:arsenate reductase (glutaredoxin) activity"/>
    <property type="evidence" value="ECO:0007669"/>
    <property type="project" value="UniProtKB-UniRule"/>
</dbReference>
<gene>
    <name evidence="5" type="primary">arsC</name>
    <name evidence="5" type="ORF">GCE9029_02054</name>
</gene>
<evidence type="ECO:0000313" key="6">
    <source>
        <dbReference type="Proteomes" id="UP000071641"/>
    </source>
</evidence>
<dbReference type="AlphaFoldDB" id="A0A128F2E1"/>
<organism evidence="5 6">
    <name type="scientific">Grimontia celer</name>
    <dbReference type="NCBI Taxonomy" id="1796497"/>
    <lineage>
        <taxon>Bacteria</taxon>
        <taxon>Pseudomonadati</taxon>
        <taxon>Pseudomonadota</taxon>
        <taxon>Gammaproteobacteria</taxon>
        <taxon>Vibrionales</taxon>
        <taxon>Vibrionaceae</taxon>
        <taxon>Grimontia</taxon>
    </lineage>
</organism>
<dbReference type="InterPro" id="IPR006660">
    <property type="entry name" value="Arsenate_reductase-like"/>
</dbReference>
<keyword evidence="6" id="KW-1185">Reference proteome</keyword>
<accession>A0A128F2E1</accession>
<dbReference type="InterPro" id="IPR036249">
    <property type="entry name" value="Thioredoxin-like_sf"/>
</dbReference>
<keyword evidence="2 4" id="KW-0560">Oxidoreductase</keyword>
<sequence length="114" mass="12679">MSVTIYHNSRCSKSRQTLALLEEKGIQPDVVAYLETPPSADTLRTLLGQLGFDSPRQMMRTKEAIYKELQLADATDEQLIQAMVENPKLIERPIVVANGKAAMGRPPENVLTIL</sequence>
<dbReference type="EC" id="1.20.4.1" evidence="4"/>
<dbReference type="SUPFAM" id="SSF52833">
    <property type="entry name" value="Thioredoxin-like"/>
    <property type="match status" value="1"/>
</dbReference>
<dbReference type="OrthoDB" id="9790554at2"/>
<evidence type="ECO:0000256" key="1">
    <source>
        <dbReference type="ARBA" id="ARBA00007198"/>
    </source>
</evidence>
<dbReference type="PROSITE" id="PS51353">
    <property type="entry name" value="ARSC"/>
    <property type="match status" value="1"/>
</dbReference>
<dbReference type="CDD" id="cd03034">
    <property type="entry name" value="ArsC_ArsC"/>
    <property type="match status" value="1"/>
</dbReference>
<dbReference type="Pfam" id="PF03960">
    <property type="entry name" value="ArsC"/>
    <property type="match status" value="1"/>
</dbReference>
<dbReference type="RefSeq" id="WP_062663058.1">
    <property type="nucleotide sequence ID" value="NZ_FIZX01000001.1"/>
</dbReference>
<dbReference type="EMBL" id="FIZX01000001">
    <property type="protein sequence ID" value="CZF80416.1"/>
    <property type="molecule type" value="Genomic_DNA"/>
</dbReference>
<dbReference type="PANTHER" id="PTHR30041">
    <property type="entry name" value="ARSENATE REDUCTASE"/>
    <property type="match status" value="1"/>
</dbReference>
<evidence type="ECO:0000256" key="3">
    <source>
        <dbReference type="PROSITE-ProRule" id="PRU01282"/>
    </source>
</evidence>
<comment type="catalytic activity">
    <reaction evidence="4">
        <text>[glutaredoxin]-dithiol + arsenate + glutathione + H(+) = glutathionyl-S-S-[glutaredoxin] + arsenite + H2O</text>
        <dbReference type="Rhea" id="RHEA:22016"/>
        <dbReference type="Rhea" id="RHEA-COMP:10729"/>
        <dbReference type="Rhea" id="RHEA-COMP:17668"/>
        <dbReference type="ChEBI" id="CHEBI:15377"/>
        <dbReference type="ChEBI" id="CHEBI:15378"/>
        <dbReference type="ChEBI" id="CHEBI:29242"/>
        <dbReference type="ChEBI" id="CHEBI:29950"/>
        <dbReference type="ChEBI" id="CHEBI:48597"/>
        <dbReference type="ChEBI" id="CHEBI:57925"/>
        <dbReference type="ChEBI" id="CHEBI:146199"/>
        <dbReference type="EC" id="1.20.4.1"/>
    </reaction>
</comment>
<dbReference type="PANTHER" id="PTHR30041:SF4">
    <property type="entry name" value="ARSENATE REDUCTASE"/>
    <property type="match status" value="1"/>
</dbReference>
<protein>
    <recommendedName>
        <fullName evidence="4">Arsenate reductase</fullName>
        <ecNumber evidence="4">1.20.4.1</ecNumber>
    </recommendedName>
</protein>
<dbReference type="NCBIfam" id="TIGR00014">
    <property type="entry name" value="arsC"/>
    <property type="match status" value="1"/>
</dbReference>
<dbReference type="Gene3D" id="3.40.30.10">
    <property type="entry name" value="Glutaredoxin"/>
    <property type="match status" value="1"/>
</dbReference>
<evidence type="ECO:0000313" key="5">
    <source>
        <dbReference type="EMBL" id="CZF80416.1"/>
    </source>
</evidence>